<dbReference type="EMBL" id="JACHCA010000023">
    <property type="protein sequence ID" value="MBB6131384.1"/>
    <property type="molecule type" value="Genomic_DNA"/>
</dbReference>
<protein>
    <submittedName>
        <fullName evidence="2">Small-conductance mechanosensitive channel</fullName>
    </submittedName>
</protein>
<feature type="transmembrane region" description="Helical" evidence="1">
    <location>
        <begin position="47"/>
        <end position="68"/>
    </location>
</feature>
<dbReference type="AlphaFoldDB" id="A0A841JLQ5"/>
<evidence type="ECO:0000313" key="3">
    <source>
        <dbReference type="Proteomes" id="UP000548326"/>
    </source>
</evidence>
<keyword evidence="1" id="KW-1133">Transmembrane helix</keyword>
<evidence type="ECO:0000256" key="1">
    <source>
        <dbReference type="SAM" id="Phobius"/>
    </source>
</evidence>
<name>A0A841JLQ5_9SPHI</name>
<accession>A0A841JLQ5</accession>
<organism evidence="2 3">
    <name type="scientific">Mucilaginibacter lappiensis</name>
    <dbReference type="NCBI Taxonomy" id="354630"/>
    <lineage>
        <taxon>Bacteria</taxon>
        <taxon>Pseudomonadati</taxon>
        <taxon>Bacteroidota</taxon>
        <taxon>Sphingobacteriia</taxon>
        <taxon>Sphingobacteriales</taxon>
        <taxon>Sphingobacteriaceae</taxon>
        <taxon>Mucilaginibacter</taxon>
    </lineage>
</organism>
<feature type="transmembrane region" description="Helical" evidence="1">
    <location>
        <begin position="6"/>
        <end position="26"/>
    </location>
</feature>
<evidence type="ECO:0000313" key="2">
    <source>
        <dbReference type="EMBL" id="MBB6131384.1"/>
    </source>
</evidence>
<keyword evidence="1" id="KW-0812">Transmembrane</keyword>
<comment type="caution">
    <text evidence="2">The sequence shown here is derived from an EMBL/GenBank/DDBJ whole genome shotgun (WGS) entry which is preliminary data.</text>
</comment>
<dbReference type="Proteomes" id="UP000548326">
    <property type="component" value="Unassembled WGS sequence"/>
</dbReference>
<sequence>MEIPYTLFVGILLLSLLIGVFSYIGFITRLIYLWRSNSKLQKFDSSASIVLLGFLVAISAFLCLGIILPSLNYPR</sequence>
<proteinExistence type="predicted"/>
<reference evidence="2 3" key="1">
    <citation type="submission" date="2020-08" db="EMBL/GenBank/DDBJ databases">
        <title>Genomic Encyclopedia of Type Strains, Phase IV (KMG-V): Genome sequencing to study the core and pangenomes of soil and plant-associated prokaryotes.</title>
        <authorList>
            <person name="Whitman W."/>
        </authorList>
    </citation>
    <scope>NUCLEOTIDE SEQUENCE [LARGE SCALE GENOMIC DNA]</scope>
    <source>
        <strain evidence="2 3">MP601</strain>
    </source>
</reference>
<gene>
    <name evidence="2" type="ORF">HDF22_005535</name>
</gene>
<keyword evidence="1" id="KW-0472">Membrane</keyword>